<reference evidence="2 3" key="1">
    <citation type="journal article" date="2015" name="Proc. Natl. Acad. Sci. U.S.A.">
        <title>The resurrection genome of Boea hygrometrica: A blueprint for survival of dehydration.</title>
        <authorList>
            <person name="Xiao L."/>
            <person name="Yang G."/>
            <person name="Zhang L."/>
            <person name="Yang X."/>
            <person name="Zhao S."/>
            <person name="Ji Z."/>
            <person name="Zhou Q."/>
            <person name="Hu M."/>
            <person name="Wang Y."/>
            <person name="Chen M."/>
            <person name="Xu Y."/>
            <person name="Jin H."/>
            <person name="Xiao X."/>
            <person name="Hu G."/>
            <person name="Bao F."/>
            <person name="Hu Y."/>
            <person name="Wan P."/>
            <person name="Li L."/>
            <person name="Deng X."/>
            <person name="Kuang T."/>
            <person name="Xiang C."/>
            <person name="Zhu J.K."/>
            <person name="Oliver M.J."/>
            <person name="He Y."/>
        </authorList>
    </citation>
    <scope>NUCLEOTIDE SEQUENCE [LARGE SCALE GENOMIC DNA]</scope>
    <source>
        <strain evidence="3">cv. XS01</strain>
    </source>
</reference>
<name>A0A2Z7ATA3_9LAMI</name>
<keyword evidence="3" id="KW-1185">Reference proteome</keyword>
<dbReference type="EMBL" id="KV012136">
    <property type="protein sequence ID" value="KZV25075.1"/>
    <property type="molecule type" value="Genomic_DNA"/>
</dbReference>
<evidence type="ECO:0000313" key="3">
    <source>
        <dbReference type="Proteomes" id="UP000250235"/>
    </source>
</evidence>
<organism evidence="2 3">
    <name type="scientific">Dorcoceras hygrometricum</name>
    <dbReference type="NCBI Taxonomy" id="472368"/>
    <lineage>
        <taxon>Eukaryota</taxon>
        <taxon>Viridiplantae</taxon>
        <taxon>Streptophyta</taxon>
        <taxon>Embryophyta</taxon>
        <taxon>Tracheophyta</taxon>
        <taxon>Spermatophyta</taxon>
        <taxon>Magnoliopsida</taxon>
        <taxon>eudicotyledons</taxon>
        <taxon>Gunneridae</taxon>
        <taxon>Pentapetalae</taxon>
        <taxon>asterids</taxon>
        <taxon>lamiids</taxon>
        <taxon>Lamiales</taxon>
        <taxon>Gesneriaceae</taxon>
        <taxon>Didymocarpoideae</taxon>
        <taxon>Trichosporeae</taxon>
        <taxon>Loxocarpinae</taxon>
        <taxon>Dorcoceras</taxon>
    </lineage>
</organism>
<accession>A0A2Z7ATA3</accession>
<protein>
    <submittedName>
        <fullName evidence="2">Uncharacterized protein</fullName>
    </submittedName>
</protein>
<evidence type="ECO:0000313" key="2">
    <source>
        <dbReference type="EMBL" id="KZV25075.1"/>
    </source>
</evidence>
<feature type="region of interest" description="Disordered" evidence="1">
    <location>
        <begin position="1"/>
        <end position="22"/>
    </location>
</feature>
<feature type="region of interest" description="Disordered" evidence="1">
    <location>
        <begin position="139"/>
        <end position="167"/>
    </location>
</feature>
<sequence>MRGLHSCAAKRASHHVRDTQPAKSATILRGQPSHIARQACEDIAHKARRFTQATMVSGGAPPPMAAAGGQSTTIGKSRVAIDPIAMHTSWRSNSDIASVTSRTDRPMQRNPKHTTDAAHTPHATHHHGFSSMIAVLRPPMAGATPAGPPLGPAGPSRTSHGPRYSRTRVDGLHEDDAMARPSGNHEKNLSFSFITRSLYSLLDKISSQGHQFFAILSSDK</sequence>
<feature type="region of interest" description="Disordered" evidence="1">
    <location>
        <begin position="96"/>
        <end position="127"/>
    </location>
</feature>
<dbReference type="AlphaFoldDB" id="A0A2Z7ATA3"/>
<proteinExistence type="predicted"/>
<dbReference type="Proteomes" id="UP000250235">
    <property type="component" value="Unassembled WGS sequence"/>
</dbReference>
<gene>
    <name evidence="2" type="ORF">F511_03565</name>
</gene>
<evidence type="ECO:0000256" key="1">
    <source>
        <dbReference type="SAM" id="MobiDB-lite"/>
    </source>
</evidence>